<evidence type="ECO:0000313" key="2">
    <source>
        <dbReference type="Proteomes" id="UP000230605"/>
    </source>
</evidence>
<dbReference type="Proteomes" id="UP000230605">
    <property type="component" value="Chromosome 1"/>
</dbReference>
<sequence>MPLLYGEGNRAFLRLQEELLRSTMDRSILLWKPHALKHIHTLFAPDVSCFACDVFDWQNLRGVTHTDNILTNRGLRTTMSCMQLAWSNYIRASPGTSHPNEGSPRTTMMLRRISQPEAEHPTSVPSIPAFEVVRAPEFRVRQEELSEAGQSWTLQEVVLLRESQDFIYYLDVDDRLEIKLMDHKGTFRQFEEIRCRSPLQALYVKDLKTHSRHYLELKPRAVTENVTTRWSIDSCNNKSWSIVPTGGEREVLRGVLWTSQYNGLSDMCPLPPSSHVVRIWYSEHNVPGSAIDVQSLPSNPFLEILWNLDTDLGAHCEWDYAKSQHRNVQFIQRHWRKTVLNWIQLFSDKEKTVIDLV</sequence>
<name>A0A2G5I7H6_CERBT</name>
<dbReference type="OrthoDB" id="3695335at2759"/>
<dbReference type="AlphaFoldDB" id="A0A2G5I7H6"/>
<comment type="caution">
    <text evidence="1">The sequence shown here is derived from an EMBL/GenBank/DDBJ whole genome shotgun (WGS) entry which is preliminary data.</text>
</comment>
<accession>A0A2G5I7H6</accession>
<organism evidence="1 2">
    <name type="scientific">Cercospora beticola</name>
    <name type="common">Sugarbeet leaf spot fungus</name>
    <dbReference type="NCBI Taxonomy" id="122368"/>
    <lineage>
        <taxon>Eukaryota</taxon>
        <taxon>Fungi</taxon>
        <taxon>Dikarya</taxon>
        <taxon>Ascomycota</taxon>
        <taxon>Pezizomycotina</taxon>
        <taxon>Dothideomycetes</taxon>
        <taxon>Dothideomycetidae</taxon>
        <taxon>Mycosphaerellales</taxon>
        <taxon>Mycosphaerellaceae</taxon>
        <taxon>Cercospora</taxon>
    </lineage>
</organism>
<gene>
    <name evidence="1" type="ORF">CB0940_02180</name>
</gene>
<reference evidence="1 2" key="1">
    <citation type="submission" date="2015-10" db="EMBL/GenBank/DDBJ databases">
        <title>The cercosporin biosynthetic gene cluster was horizontally transferred to several fungal lineages and shown to be expanded in Cercospora beticola based on microsynteny with recipient genomes.</title>
        <authorList>
            <person name="De Jonge R."/>
            <person name="Ebert M.K."/>
            <person name="Suttle J.C."/>
            <person name="Jurick Ii W.M."/>
            <person name="Secor G.A."/>
            <person name="Thomma B.P."/>
            <person name="Van De Peer Y."/>
            <person name="Bolton M.D."/>
        </authorList>
    </citation>
    <scope>NUCLEOTIDE SEQUENCE [LARGE SCALE GENOMIC DNA]</scope>
    <source>
        <strain evidence="1 2">09-40</strain>
    </source>
</reference>
<protein>
    <submittedName>
        <fullName evidence="1">Uncharacterized protein</fullName>
    </submittedName>
</protein>
<evidence type="ECO:0000313" key="1">
    <source>
        <dbReference type="EMBL" id="PIB00729.1"/>
    </source>
</evidence>
<dbReference type="EMBL" id="LKMD01000100">
    <property type="protein sequence ID" value="PIB00729.1"/>
    <property type="molecule type" value="Genomic_DNA"/>
</dbReference>
<proteinExistence type="predicted"/>